<organism evidence="2 3">
    <name type="scientific">Clostridium gasigenes</name>
    <dbReference type="NCBI Taxonomy" id="94869"/>
    <lineage>
        <taxon>Bacteria</taxon>
        <taxon>Bacillati</taxon>
        <taxon>Bacillota</taxon>
        <taxon>Clostridia</taxon>
        <taxon>Eubacteriales</taxon>
        <taxon>Clostridiaceae</taxon>
        <taxon>Clostridium</taxon>
    </lineage>
</organism>
<evidence type="ECO:0008006" key="4">
    <source>
        <dbReference type="Google" id="ProtNLM"/>
    </source>
</evidence>
<dbReference type="Proteomes" id="UP000198597">
    <property type="component" value="Unassembled WGS sequence"/>
</dbReference>
<dbReference type="STRING" id="94869.SAMN04488529_10756"/>
<keyword evidence="3" id="KW-1185">Reference proteome</keyword>
<evidence type="ECO:0000313" key="3">
    <source>
        <dbReference type="Proteomes" id="UP000198597"/>
    </source>
</evidence>
<protein>
    <recommendedName>
        <fullName evidence="4">Hook-length control protein FliK</fullName>
    </recommendedName>
</protein>
<accession>A0A1H0TI32</accession>
<gene>
    <name evidence="2" type="ORF">SAMN04488529_10756</name>
</gene>
<evidence type="ECO:0000313" key="2">
    <source>
        <dbReference type="EMBL" id="SDP53703.1"/>
    </source>
</evidence>
<proteinExistence type="predicted"/>
<dbReference type="RefSeq" id="WP_089970264.1">
    <property type="nucleotide sequence ID" value="NZ_FNJM01000007.1"/>
</dbReference>
<dbReference type="AlphaFoldDB" id="A0A1H0TI32"/>
<reference evidence="2 3" key="1">
    <citation type="submission" date="2016-10" db="EMBL/GenBank/DDBJ databases">
        <authorList>
            <person name="de Groot N.N."/>
        </authorList>
    </citation>
    <scope>NUCLEOTIDE SEQUENCE [LARGE SCALE GENOMIC DNA]</scope>
    <source>
        <strain evidence="2 3">DSM 12272</strain>
    </source>
</reference>
<dbReference type="OrthoDB" id="1936401at2"/>
<evidence type="ECO:0000256" key="1">
    <source>
        <dbReference type="SAM" id="MobiDB-lite"/>
    </source>
</evidence>
<sequence length="754" mass="84722">MPAIWNVNNSYNVNNSNKKVASKLAFNVGEKFSGNVIKKGDGKEVSIKLTDGWEFSAEVDGDLDSLEKGFQRFEVEGFEDGKLKLKIVNKENGANQTNKGELNDIITKEGLSKKDIPILEAMLKYDIPLTRENIKMVKGLIQVNEKIQGNPKEIEKFISKYLESRGIDPSSTKGQAVTQKLQQFLDVFKNLSKEEVLLFLENDIEFTKENIDSYNKLFKGQGKVSNIINEIKSEFKNLNLLENVDISEAESLNLGKNMGNSEDIKQNKDINNKFNNVNIQNGEDSRAQVAKETIPVSIEGKVTVEEKNGTKVENKNQSNPENKNEFKLEEKNIQALESKSGTIQNDSSKSDNSNNKLVTGTYEKNDAVQNKVSVLAVLKSLMGGGEELLNIELKDLINNRSSDFTTKGFEKAYNAINKIDDTSFISMLKNEIGEYNNSPQKTENNLNDYINKKMDDAKFGGGELSFNKIELESVLSKVIGKDIVLTKEEFTKIKDIVNLKITEGENSDKPITVDQPKNEVAIKDGNLVKGEKINESLNGKNILNESQNDKSTINLKLDNTEVLKGLVKDKISFQEEVKNNILLKAEEGKEIIKSILSSIKNEGEVPGKILDIIKNNISDIKLFNKINQEYYYLDVPVNIKEQEYPCRLILKDNRKDGKKVDSTNVKMVVTVKTVNLGVVDGYIKVLEKKIDIDLKCEDSFVKILDLGKEKLVSNIKTLGFNISVKVSKKEDEVSLTNCREFFNENNMANIDIKV</sequence>
<feature type="region of interest" description="Disordered" evidence="1">
    <location>
        <begin position="307"/>
        <end position="326"/>
    </location>
</feature>
<name>A0A1H0TI32_9CLOT</name>
<dbReference type="EMBL" id="FNJM01000007">
    <property type="protein sequence ID" value="SDP53703.1"/>
    <property type="molecule type" value="Genomic_DNA"/>
</dbReference>